<evidence type="ECO:0000313" key="2">
    <source>
        <dbReference type="Proteomes" id="UP000017548"/>
    </source>
</evidence>
<proteinExistence type="predicted"/>
<protein>
    <submittedName>
        <fullName evidence="1">Uncharacterized protein</fullName>
    </submittedName>
</protein>
<name>A0ABP2Z032_9GAMM</name>
<reference evidence="1 2" key="1">
    <citation type="journal article" date="2013" name="Genome Announc.">
        <title>Draft Genome Sequence of Shewanella decolorationis S12, a Dye-Degrading Bacterium Isolated from a Wastewater Treatment Plant.</title>
        <authorList>
            <person name="Xu M."/>
            <person name="Fang Y."/>
            <person name="Liu J."/>
            <person name="Chen X."/>
            <person name="Sun G."/>
            <person name="Guo J."/>
            <person name="Hua Z."/>
            <person name="Tu Q."/>
            <person name="Wu L."/>
            <person name="Zhou J."/>
            <person name="Liu X."/>
        </authorList>
    </citation>
    <scope>NUCLEOTIDE SEQUENCE [LARGE SCALE GENOMIC DNA]</scope>
    <source>
        <strain evidence="1 2">S12</strain>
    </source>
</reference>
<sequence length="77" mass="8730">MNVEGGASKSEILGRFSKKAAFTTTKNFSMKSFRGEFVRIKRRGNQTTGVHMGVHISKNGLFREKKPVFLQQPKRKS</sequence>
<keyword evidence="2" id="KW-1185">Reference proteome</keyword>
<organism evidence="1 2">
    <name type="scientific">Shewanella decolorationis S12</name>
    <dbReference type="NCBI Taxonomy" id="1353536"/>
    <lineage>
        <taxon>Bacteria</taxon>
        <taxon>Pseudomonadati</taxon>
        <taxon>Pseudomonadota</taxon>
        <taxon>Gammaproteobacteria</taxon>
        <taxon>Alteromonadales</taxon>
        <taxon>Shewanellaceae</taxon>
        <taxon>Shewanella</taxon>
    </lineage>
</organism>
<comment type="caution">
    <text evidence="1">The sequence shown here is derived from an EMBL/GenBank/DDBJ whole genome shotgun (WGS) entry which is preliminary data.</text>
</comment>
<evidence type="ECO:0000313" key="1">
    <source>
        <dbReference type="EMBL" id="ESE39918.1"/>
    </source>
</evidence>
<dbReference type="Proteomes" id="UP000017548">
    <property type="component" value="Unassembled WGS sequence"/>
</dbReference>
<accession>A0ABP2Z032</accession>
<dbReference type="EMBL" id="AXZL01000076">
    <property type="protein sequence ID" value="ESE39918.1"/>
    <property type="molecule type" value="Genomic_DNA"/>
</dbReference>
<gene>
    <name evidence="1" type="ORF">SHD_4127</name>
</gene>